<dbReference type="EMBL" id="JAUIZM010000005">
    <property type="protein sequence ID" value="KAK1381880.1"/>
    <property type="molecule type" value="Genomic_DNA"/>
</dbReference>
<reference evidence="8" key="2">
    <citation type="submission" date="2023-05" db="EMBL/GenBank/DDBJ databases">
        <authorList>
            <person name="Schelkunov M.I."/>
        </authorList>
    </citation>
    <scope>NUCLEOTIDE SEQUENCE</scope>
    <source>
        <strain evidence="8">Hsosn_3</strain>
        <tissue evidence="8">Leaf</tissue>
    </source>
</reference>
<keyword evidence="6 7" id="KW-0472">Membrane</keyword>
<dbReference type="GO" id="GO:0005506">
    <property type="term" value="F:iron ion binding"/>
    <property type="evidence" value="ECO:0007669"/>
    <property type="project" value="InterPro"/>
</dbReference>
<comment type="caution">
    <text evidence="8">The sequence shown here is derived from an EMBL/GenBank/DDBJ whole genome shotgun (WGS) entry which is preliminary data.</text>
</comment>
<evidence type="ECO:0000256" key="1">
    <source>
        <dbReference type="ARBA" id="ARBA00004167"/>
    </source>
</evidence>
<dbReference type="PANTHER" id="PTHR47956:SF49">
    <property type="entry name" value="CYTOCHROME P450 83B1"/>
    <property type="match status" value="1"/>
</dbReference>
<reference evidence="8" key="1">
    <citation type="submission" date="2023-02" db="EMBL/GenBank/DDBJ databases">
        <title>Genome of toxic invasive species Heracleum sosnowskyi carries increased number of genes despite the absence of recent whole-genome duplications.</title>
        <authorList>
            <person name="Schelkunov M."/>
            <person name="Shtratnikova V."/>
            <person name="Makarenko M."/>
            <person name="Klepikova A."/>
            <person name="Omelchenko D."/>
            <person name="Novikova G."/>
            <person name="Obukhova E."/>
            <person name="Bogdanov V."/>
            <person name="Penin A."/>
            <person name="Logacheva M."/>
        </authorList>
    </citation>
    <scope>NUCLEOTIDE SEQUENCE</scope>
    <source>
        <strain evidence="8">Hsosn_3</strain>
        <tissue evidence="8">Leaf</tissue>
    </source>
</reference>
<dbReference type="GO" id="GO:0020037">
    <property type="term" value="F:heme binding"/>
    <property type="evidence" value="ECO:0007669"/>
    <property type="project" value="InterPro"/>
</dbReference>
<evidence type="ECO:0000313" key="9">
    <source>
        <dbReference type="Proteomes" id="UP001237642"/>
    </source>
</evidence>
<name>A0AAD8IDC0_9APIA</name>
<sequence>MDTFYQELIDEHLKPDRPESLNGDLIDVMLKNKGSFLTMDSIKAILLNVFNGGIATTGSALVFAMTALLRNQRVMKKAQEEFLSCSFLFTILCHACLNIKRGRGRETWRVVPEQHAIKLSGYKRSLTREVANGEEVMECSRSEDQEDGDNSRKKLRLSKDQADILEESFKEHTTLNPVRIDV</sequence>
<keyword evidence="4 7" id="KW-1133">Transmembrane helix</keyword>
<dbReference type="InterPro" id="IPR050193">
    <property type="entry name" value="Cytochrome_P450_71"/>
</dbReference>
<feature type="transmembrane region" description="Helical" evidence="7">
    <location>
        <begin position="81"/>
        <end position="99"/>
    </location>
</feature>
<evidence type="ECO:0000256" key="4">
    <source>
        <dbReference type="ARBA" id="ARBA00022989"/>
    </source>
</evidence>
<dbReference type="Proteomes" id="UP001237642">
    <property type="component" value="Unassembled WGS sequence"/>
</dbReference>
<dbReference type="InterPro" id="IPR001128">
    <property type="entry name" value="Cyt_P450"/>
</dbReference>
<dbReference type="GO" id="GO:0004497">
    <property type="term" value="F:monooxygenase activity"/>
    <property type="evidence" value="ECO:0007669"/>
    <property type="project" value="InterPro"/>
</dbReference>
<evidence type="ECO:0000256" key="2">
    <source>
        <dbReference type="ARBA" id="ARBA00010617"/>
    </source>
</evidence>
<keyword evidence="5" id="KW-0560">Oxidoreductase</keyword>
<evidence type="ECO:0000256" key="5">
    <source>
        <dbReference type="ARBA" id="ARBA00023002"/>
    </source>
</evidence>
<dbReference type="Gene3D" id="1.10.630.10">
    <property type="entry name" value="Cytochrome P450"/>
    <property type="match status" value="1"/>
</dbReference>
<proteinExistence type="inferred from homology"/>
<comment type="subcellular location">
    <subcellularLocation>
        <location evidence="1">Membrane</location>
        <topology evidence="1">Single-pass membrane protein</topology>
    </subcellularLocation>
</comment>
<feature type="transmembrane region" description="Helical" evidence="7">
    <location>
        <begin position="45"/>
        <end position="69"/>
    </location>
</feature>
<evidence type="ECO:0000256" key="3">
    <source>
        <dbReference type="ARBA" id="ARBA00022692"/>
    </source>
</evidence>
<comment type="similarity">
    <text evidence="2">Belongs to the cytochrome P450 family.</text>
</comment>
<dbReference type="GO" id="GO:0016705">
    <property type="term" value="F:oxidoreductase activity, acting on paired donors, with incorporation or reduction of molecular oxygen"/>
    <property type="evidence" value="ECO:0007669"/>
    <property type="project" value="InterPro"/>
</dbReference>
<dbReference type="AlphaFoldDB" id="A0AAD8IDC0"/>
<gene>
    <name evidence="8" type="ORF">POM88_019615</name>
</gene>
<accession>A0AAD8IDC0</accession>
<dbReference type="GO" id="GO:0016020">
    <property type="term" value="C:membrane"/>
    <property type="evidence" value="ECO:0007669"/>
    <property type="project" value="UniProtKB-SubCell"/>
</dbReference>
<organism evidence="8 9">
    <name type="scientific">Heracleum sosnowskyi</name>
    <dbReference type="NCBI Taxonomy" id="360622"/>
    <lineage>
        <taxon>Eukaryota</taxon>
        <taxon>Viridiplantae</taxon>
        <taxon>Streptophyta</taxon>
        <taxon>Embryophyta</taxon>
        <taxon>Tracheophyta</taxon>
        <taxon>Spermatophyta</taxon>
        <taxon>Magnoliopsida</taxon>
        <taxon>eudicotyledons</taxon>
        <taxon>Gunneridae</taxon>
        <taxon>Pentapetalae</taxon>
        <taxon>asterids</taxon>
        <taxon>campanulids</taxon>
        <taxon>Apiales</taxon>
        <taxon>Apiaceae</taxon>
        <taxon>Apioideae</taxon>
        <taxon>apioid superclade</taxon>
        <taxon>Tordylieae</taxon>
        <taxon>Tordyliinae</taxon>
        <taxon>Heracleum</taxon>
    </lineage>
</organism>
<keyword evidence="9" id="KW-1185">Reference proteome</keyword>
<evidence type="ECO:0000256" key="7">
    <source>
        <dbReference type="SAM" id="Phobius"/>
    </source>
</evidence>
<protein>
    <submittedName>
        <fullName evidence="8">Uncharacterized protein</fullName>
    </submittedName>
</protein>
<evidence type="ECO:0000313" key="8">
    <source>
        <dbReference type="EMBL" id="KAK1381880.1"/>
    </source>
</evidence>
<keyword evidence="3 7" id="KW-0812">Transmembrane</keyword>
<evidence type="ECO:0000256" key="6">
    <source>
        <dbReference type="ARBA" id="ARBA00023136"/>
    </source>
</evidence>
<dbReference type="InterPro" id="IPR036396">
    <property type="entry name" value="Cyt_P450_sf"/>
</dbReference>
<dbReference type="PANTHER" id="PTHR47956">
    <property type="entry name" value="CYTOCHROME P450 71B11-RELATED"/>
    <property type="match status" value="1"/>
</dbReference>
<dbReference type="Pfam" id="PF00067">
    <property type="entry name" value="p450"/>
    <property type="match status" value="1"/>
</dbReference>
<dbReference type="SUPFAM" id="SSF48264">
    <property type="entry name" value="Cytochrome P450"/>
    <property type="match status" value="1"/>
</dbReference>